<feature type="compositionally biased region" description="Low complexity" evidence="1">
    <location>
        <begin position="83"/>
        <end position="96"/>
    </location>
</feature>
<evidence type="ECO:0000313" key="2">
    <source>
        <dbReference type="EMBL" id="PGH06361.1"/>
    </source>
</evidence>
<feature type="compositionally biased region" description="Basic and acidic residues" evidence="1">
    <location>
        <begin position="650"/>
        <end position="664"/>
    </location>
</feature>
<dbReference type="EMBL" id="PDNC01000022">
    <property type="protein sequence ID" value="PGH06361.1"/>
    <property type="molecule type" value="Genomic_DNA"/>
</dbReference>
<evidence type="ECO:0000313" key="3">
    <source>
        <dbReference type="Proteomes" id="UP000224080"/>
    </source>
</evidence>
<reference evidence="2 3" key="1">
    <citation type="submission" date="2017-10" db="EMBL/GenBank/DDBJ databases">
        <title>Comparative genomics in systemic dimorphic fungi from Ajellomycetaceae.</title>
        <authorList>
            <person name="Munoz J.F."/>
            <person name="Mcewen J.G."/>
            <person name="Clay O.K."/>
            <person name="Cuomo C.A."/>
        </authorList>
    </citation>
    <scope>NUCLEOTIDE SEQUENCE [LARGE SCALE GENOMIC DNA]</scope>
    <source>
        <strain evidence="2 3">UAMH130</strain>
    </source>
</reference>
<accession>A0A2B7XC64</accession>
<gene>
    <name evidence="2" type="ORF">GX51_02371</name>
</gene>
<feature type="region of interest" description="Disordered" evidence="1">
    <location>
        <begin position="303"/>
        <end position="340"/>
    </location>
</feature>
<dbReference type="STRING" id="2060905.A0A2B7XC64"/>
<dbReference type="OrthoDB" id="5368934at2759"/>
<dbReference type="Proteomes" id="UP000224080">
    <property type="component" value="Unassembled WGS sequence"/>
</dbReference>
<keyword evidence="3" id="KW-1185">Reference proteome</keyword>
<protein>
    <submittedName>
        <fullName evidence="2">Uncharacterized protein</fullName>
    </submittedName>
</protein>
<feature type="compositionally biased region" description="Acidic residues" evidence="1">
    <location>
        <begin position="189"/>
        <end position="204"/>
    </location>
</feature>
<dbReference type="AlphaFoldDB" id="A0A2B7XC64"/>
<name>A0A2B7XC64_9EURO</name>
<proteinExistence type="predicted"/>
<sequence length="699" mass="77508">MAWYASGKSFFRDSSDENDDGDEKDDGAHIDFTMNVARPSPDNGAKVKNKDKDKRREKGGRAGDTNTRRQSIATSSLLPFPWSKITTSTISGASTSPDRNSGRREPKLISTATSASRKQRRCSMSDAPPCLGLGLGPKFNINIDDNKPVPSAPASMMIEQDHSTSIPAKKCAGNIHFRNPRDGDHGEDAEAEAADEDEDEDDDSVNCSSVGLLRSAFGSSSSSNKKRMVVGAGNQVTSSHSSNHQTHATVPAGFMPTGARRLNSSCWSGNFIHLFMGGESWNRFDWNCDTLDLDLFRPAVTRNRKKEREKSKEQIKSQRNEQGKAKKEDESERCQEKSKEEILNPFDDEYEITISDEDEDDDDDDILPIEAIAPLCNFRNLRFLKLAGMSQSYQKYIWQVAWLNPGLETLELEMALEPCIRRPFSGWPYIKGGWIQQSRPDGERGSYYGDDGKGILHRRVGIGEYLDKYAIAHAKTRAARMGSTLNLLPVVKLSLTGFVVDAEPFHLFNPHRLRLISFKNDCVDAGFTLPERMREQVVVSWPKLLSQEVIAARRVKHGEIKLIDHGSKREKLAGHKPAYCSPAIVKPTTNITAASTTRATAVSLTMAGKSKTAAPHRDTVVATPNFSYPNPHAPAASPKRAAKPSVATAADDRGKGKCKQRDGNMRCSVNTRDISKEDVKPQQRRRLFSSLKKRRPVAD</sequence>
<feature type="compositionally biased region" description="Basic and acidic residues" evidence="1">
    <location>
        <begin position="48"/>
        <end position="61"/>
    </location>
</feature>
<feature type="compositionally biased region" description="Basic and acidic residues" evidence="1">
    <location>
        <begin position="306"/>
        <end position="340"/>
    </location>
</feature>
<feature type="compositionally biased region" description="Polar residues" evidence="1">
    <location>
        <begin position="68"/>
        <end position="77"/>
    </location>
</feature>
<feature type="compositionally biased region" description="Basic residues" evidence="1">
    <location>
        <begin position="682"/>
        <end position="699"/>
    </location>
</feature>
<evidence type="ECO:0000256" key="1">
    <source>
        <dbReference type="SAM" id="MobiDB-lite"/>
    </source>
</evidence>
<feature type="region of interest" description="Disordered" evidence="1">
    <location>
        <begin position="1"/>
        <end position="124"/>
    </location>
</feature>
<feature type="region of interest" description="Disordered" evidence="1">
    <location>
        <begin position="622"/>
        <end position="699"/>
    </location>
</feature>
<feature type="compositionally biased region" description="Low complexity" evidence="1">
    <location>
        <begin position="633"/>
        <end position="647"/>
    </location>
</feature>
<feature type="compositionally biased region" description="Basic and acidic residues" evidence="1">
    <location>
        <begin position="179"/>
        <end position="188"/>
    </location>
</feature>
<comment type="caution">
    <text evidence="2">The sequence shown here is derived from an EMBL/GenBank/DDBJ whole genome shotgun (WGS) entry which is preliminary data.</text>
</comment>
<feature type="compositionally biased region" description="Acidic residues" evidence="1">
    <location>
        <begin position="16"/>
        <end position="25"/>
    </location>
</feature>
<organism evidence="2 3">
    <name type="scientific">Blastomyces parvus</name>
    <dbReference type="NCBI Taxonomy" id="2060905"/>
    <lineage>
        <taxon>Eukaryota</taxon>
        <taxon>Fungi</taxon>
        <taxon>Dikarya</taxon>
        <taxon>Ascomycota</taxon>
        <taxon>Pezizomycotina</taxon>
        <taxon>Eurotiomycetes</taxon>
        <taxon>Eurotiomycetidae</taxon>
        <taxon>Onygenales</taxon>
        <taxon>Ajellomycetaceae</taxon>
        <taxon>Blastomyces</taxon>
    </lineage>
</organism>
<feature type="region of interest" description="Disordered" evidence="1">
    <location>
        <begin position="173"/>
        <end position="206"/>
    </location>
</feature>